<dbReference type="STRING" id="80876.SAMN05421779_103383"/>
<protein>
    <submittedName>
        <fullName evidence="1">Uncharacterized protein</fullName>
    </submittedName>
</protein>
<evidence type="ECO:0000313" key="2">
    <source>
        <dbReference type="Proteomes" id="UP000185678"/>
    </source>
</evidence>
<evidence type="ECO:0000313" key="1">
    <source>
        <dbReference type="EMBL" id="SIS74291.1"/>
    </source>
</evidence>
<dbReference type="RefSeq" id="WP_076400036.1">
    <property type="nucleotide sequence ID" value="NZ_FTOA01000003.1"/>
</dbReference>
<dbReference type="AlphaFoldDB" id="A0A1N7LKL6"/>
<reference evidence="1 2" key="1">
    <citation type="submission" date="2017-01" db="EMBL/GenBank/DDBJ databases">
        <authorList>
            <person name="Mah S.A."/>
            <person name="Swanson W.J."/>
            <person name="Moy G.W."/>
            <person name="Vacquier V.D."/>
        </authorList>
    </citation>
    <scope>NUCLEOTIDE SEQUENCE [LARGE SCALE GENOMIC DNA]</scope>
    <source>
        <strain evidence="1 2">DSM 11589</strain>
    </source>
</reference>
<accession>A0A1N7LKL6</accession>
<dbReference type="EMBL" id="FTOA01000003">
    <property type="protein sequence ID" value="SIS74291.1"/>
    <property type="molecule type" value="Genomic_DNA"/>
</dbReference>
<dbReference type="Proteomes" id="UP000185678">
    <property type="component" value="Unassembled WGS sequence"/>
</dbReference>
<keyword evidence="2" id="KW-1185">Reference proteome</keyword>
<name>A0A1N7LKL6_9PROT</name>
<gene>
    <name evidence="1" type="ORF">SAMN05421779_103383</name>
</gene>
<dbReference type="OrthoDB" id="9911537at2"/>
<proteinExistence type="predicted"/>
<organism evidence="1 2">
    <name type="scientific">Insolitispirillum peregrinum</name>
    <dbReference type="NCBI Taxonomy" id="80876"/>
    <lineage>
        <taxon>Bacteria</taxon>
        <taxon>Pseudomonadati</taxon>
        <taxon>Pseudomonadota</taxon>
        <taxon>Alphaproteobacteria</taxon>
        <taxon>Rhodospirillales</taxon>
        <taxon>Novispirillaceae</taxon>
        <taxon>Insolitispirillum</taxon>
    </lineage>
</organism>
<sequence>MSSELVDPVSLPSRTQISLKSLSLDAKGNLARRRMVGPLDFSFQHQQRSYSCRFYERSARSGLVIHHRLGLLPKDKKIRALIRTIVRQARSQQIGLVIRRTGEIDLEQRSAPPPPVNGVALLAHISRDVLLCLPWMVLVEDGLASVPVAE</sequence>